<dbReference type="Gene3D" id="3.40.50.720">
    <property type="entry name" value="NAD(P)-binding Rossmann-like Domain"/>
    <property type="match status" value="2"/>
</dbReference>
<dbReference type="InterPro" id="IPR014026">
    <property type="entry name" value="UDP-Glc/GDP-Man_DH_dimer"/>
</dbReference>
<feature type="binding site" evidence="10">
    <location>
        <position position="86"/>
    </location>
    <ligand>
        <name>NAD(+)</name>
        <dbReference type="ChEBI" id="CHEBI:57540"/>
    </ligand>
</feature>
<dbReference type="SUPFAM" id="SSF51735">
    <property type="entry name" value="NAD(P)-binding Rossmann-fold domains"/>
    <property type="match status" value="1"/>
</dbReference>
<feature type="binding site" evidence="9">
    <location>
        <position position="320"/>
    </location>
    <ligand>
        <name>substrate</name>
    </ligand>
</feature>
<dbReference type="PANTHER" id="PTHR43750:SF3">
    <property type="entry name" value="UDP-GLUCOSE 6-DEHYDROGENASE TUAD"/>
    <property type="match status" value="1"/>
</dbReference>
<evidence type="ECO:0000256" key="7">
    <source>
        <dbReference type="PIRNR" id="PIRNR000124"/>
    </source>
</evidence>
<feature type="binding site" evidence="9">
    <location>
        <position position="257"/>
    </location>
    <ligand>
        <name>substrate</name>
    </ligand>
</feature>
<dbReference type="RefSeq" id="WP_135348188.1">
    <property type="nucleotide sequence ID" value="NZ_SRJD01000006.1"/>
</dbReference>
<name>A0A4Z0GQD0_9BACL</name>
<dbReference type="PIRSF" id="PIRSF000124">
    <property type="entry name" value="UDPglc_GDPman_dh"/>
    <property type="match status" value="1"/>
</dbReference>
<keyword evidence="13" id="KW-1185">Reference proteome</keyword>
<feature type="binding site" evidence="10">
    <location>
        <position position="327"/>
    </location>
    <ligand>
        <name>NAD(+)</name>
        <dbReference type="ChEBI" id="CHEBI:57540"/>
    </ligand>
</feature>
<evidence type="ECO:0000256" key="4">
    <source>
        <dbReference type="ARBA" id="ARBA00023002"/>
    </source>
</evidence>
<comment type="similarity">
    <text evidence="2 7">Belongs to the UDP-glucose/GDP-mannose dehydrogenase family.</text>
</comment>
<dbReference type="SMART" id="SM00984">
    <property type="entry name" value="UDPG_MGDP_dh_C"/>
    <property type="match status" value="1"/>
</dbReference>
<dbReference type="Gene3D" id="1.20.5.100">
    <property type="entry name" value="Cytochrome c1, transmembrane anchor, C-terminal"/>
    <property type="match status" value="1"/>
</dbReference>
<keyword evidence="5 7" id="KW-0520">NAD</keyword>
<dbReference type="GO" id="GO:0051287">
    <property type="term" value="F:NAD binding"/>
    <property type="evidence" value="ECO:0007669"/>
    <property type="project" value="InterPro"/>
</dbReference>
<evidence type="ECO:0000256" key="1">
    <source>
        <dbReference type="ARBA" id="ARBA00004701"/>
    </source>
</evidence>
<evidence type="ECO:0000256" key="6">
    <source>
        <dbReference type="ARBA" id="ARBA00047473"/>
    </source>
</evidence>
<evidence type="ECO:0000259" key="11">
    <source>
        <dbReference type="SMART" id="SM00984"/>
    </source>
</evidence>
<dbReference type="GO" id="GO:0000271">
    <property type="term" value="P:polysaccharide biosynthetic process"/>
    <property type="evidence" value="ECO:0007669"/>
    <property type="project" value="InterPro"/>
</dbReference>
<dbReference type="AlphaFoldDB" id="A0A4Z0GQD0"/>
<feature type="domain" description="UDP-glucose/GDP-mannose dehydrogenase C-terminal" evidence="11">
    <location>
        <begin position="313"/>
        <end position="411"/>
    </location>
</feature>
<dbReference type="InterPro" id="IPR036220">
    <property type="entry name" value="UDP-Glc/GDP-Man_DH_C_sf"/>
</dbReference>
<dbReference type="UniPathway" id="UPA00038">
    <property type="reaction ID" value="UER00491"/>
</dbReference>
<feature type="binding site" evidence="10">
    <location>
        <position position="263"/>
    </location>
    <ligand>
        <name>NAD(+)</name>
        <dbReference type="ChEBI" id="CHEBI:57540"/>
    </ligand>
</feature>
<reference evidence="12 13" key="1">
    <citation type="journal article" date="2015" name="Int. J. Syst. Evol. Microbiol.">
        <title>Sporolactobacillus shoreae sp. nov. and Sporolactobacillus spathodeae sp. nov., two spore-forming lactic acid bacteria isolated from tree barks in Thailand.</title>
        <authorList>
            <person name="Thamacharoensuk T."/>
            <person name="Kitahara M."/>
            <person name="Ohkuma M."/>
            <person name="Thongchul N."/>
            <person name="Tanasupawat S."/>
        </authorList>
    </citation>
    <scope>NUCLEOTIDE SEQUENCE [LARGE SCALE GENOMIC DNA]</scope>
    <source>
        <strain evidence="12 13">BK92</strain>
    </source>
</reference>
<evidence type="ECO:0000256" key="3">
    <source>
        <dbReference type="ARBA" id="ARBA00012954"/>
    </source>
</evidence>
<evidence type="ECO:0000256" key="5">
    <source>
        <dbReference type="ARBA" id="ARBA00023027"/>
    </source>
</evidence>
<accession>A0A4Z0GQD0</accession>
<dbReference type="OrthoDB" id="9803238at2"/>
<dbReference type="SUPFAM" id="SSF48179">
    <property type="entry name" value="6-phosphogluconate dehydrogenase C-terminal domain-like"/>
    <property type="match status" value="1"/>
</dbReference>
<feature type="active site" description="Nucleophile" evidence="8">
    <location>
        <position position="260"/>
    </location>
</feature>
<evidence type="ECO:0000313" key="13">
    <source>
        <dbReference type="Proteomes" id="UP000298347"/>
    </source>
</evidence>
<dbReference type="InterPro" id="IPR008927">
    <property type="entry name" value="6-PGluconate_DH-like_C_sf"/>
</dbReference>
<feature type="binding site" evidence="10">
    <location>
        <position position="30"/>
    </location>
    <ligand>
        <name>NAD(+)</name>
        <dbReference type="ChEBI" id="CHEBI:57540"/>
    </ligand>
</feature>
<dbReference type="InterPro" id="IPR014027">
    <property type="entry name" value="UDP-Glc/GDP-Man_DH_C"/>
</dbReference>
<dbReference type="Proteomes" id="UP000298347">
    <property type="component" value="Unassembled WGS sequence"/>
</dbReference>
<dbReference type="PANTHER" id="PTHR43750">
    <property type="entry name" value="UDP-GLUCOSE 6-DEHYDROGENASE TUAD"/>
    <property type="match status" value="1"/>
</dbReference>
<dbReference type="NCBIfam" id="TIGR03026">
    <property type="entry name" value="NDP-sugDHase"/>
    <property type="match status" value="1"/>
</dbReference>
<protein>
    <recommendedName>
        <fullName evidence="3 7">UDP-glucose 6-dehydrogenase</fullName>
        <ecNumber evidence="3 7">1.1.1.22</ecNumber>
    </recommendedName>
</protein>
<dbReference type="InterPro" id="IPR017476">
    <property type="entry name" value="UDP-Glc/GDP-Man"/>
</dbReference>
<evidence type="ECO:0000256" key="10">
    <source>
        <dbReference type="PIRSR" id="PIRSR500134-3"/>
    </source>
</evidence>
<feature type="binding site" evidence="10">
    <location>
        <position position="35"/>
    </location>
    <ligand>
        <name>NAD(+)</name>
        <dbReference type="ChEBI" id="CHEBI:57540"/>
    </ligand>
</feature>
<feature type="binding site" evidence="9">
    <location>
        <begin position="152"/>
        <end position="155"/>
    </location>
    <ligand>
        <name>substrate</name>
    </ligand>
</feature>
<feature type="binding site" evidence="10">
    <location>
        <position position="121"/>
    </location>
    <ligand>
        <name>NAD(+)</name>
        <dbReference type="ChEBI" id="CHEBI:57540"/>
    </ligand>
</feature>
<evidence type="ECO:0000256" key="2">
    <source>
        <dbReference type="ARBA" id="ARBA00006601"/>
    </source>
</evidence>
<dbReference type="InterPro" id="IPR028357">
    <property type="entry name" value="UDPglc_DH_bac"/>
</dbReference>
<dbReference type="SUPFAM" id="SSF52413">
    <property type="entry name" value="UDP-glucose/GDP-mannose dehydrogenase C-terminal domain"/>
    <property type="match status" value="1"/>
</dbReference>
<dbReference type="Pfam" id="PF03720">
    <property type="entry name" value="UDPG_MGDP_dh_C"/>
    <property type="match status" value="1"/>
</dbReference>
<dbReference type="Pfam" id="PF00984">
    <property type="entry name" value="UDPG_MGDP_dh"/>
    <property type="match status" value="1"/>
</dbReference>
<dbReference type="InterPro" id="IPR001732">
    <property type="entry name" value="UDP-Glc/GDP-Man_DH_N"/>
</dbReference>
<dbReference type="InterPro" id="IPR036291">
    <property type="entry name" value="NAD(P)-bd_dom_sf"/>
</dbReference>
<dbReference type="GO" id="GO:0006065">
    <property type="term" value="P:UDP-glucuronate biosynthetic process"/>
    <property type="evidence" value="ECO:0007669"/>
    <property type="project" value="UniProtKB-UniPathway"/>
</dbReference>
<feature type="binding site" evidence="10">
    <location>
        <position position="155"/>
    </location>
    <ligand>
        <name>NAD(+)</name>
        <dbReference type="ChEBI" id="CHEBI:57540"/>
    </ligand>
</feature>
<dbReference type="EC" id="1.1.1.22" evidence="3 7"/>
<proteinExistence type="inferred from homology"/>
<comment type="catalytic activity">
    <reaction evidence="6 7">
        <text>UDP-alpha-D-glucose + 2 NAD(+) + H2O = UDP-alpha-D-glucuronate + 2 NADH + 3 H(+)</text>
        <dbReference type="Rhea" id="RHEA:23596"/>
        <dbReference type="ChEBI" id="CHEBI:15377"/>
        <dbReference type="ChEBI" id="CHEBI:15378"/>
        <dbReference type="ChEBI" id="CHEBI:57540"/>
        <dbReference type="ChEBI" id="CHEBI:57945"/>
        <dbReference type="ChEBI" id="CHEBI:58052"/>
        <dbReference type="ChEBI" id="CHEBI:58885"/>
        <dbReference type="EC" id="1.1.1.22"/>
    </reaction>
</comment>
<comment type="pathway">
    <text evidence="1">Nucleotide-sugar biosynthesis; UDP-alpha-D-glucuronate biosynthesis; UDP-alpha-D-glucuronate from UDP-alpha-D-glucose: step 1/1.</text>
</comment>
<dbReference type="PIRSF" id="PIRSF500134">
    <property type="entry name" value="UDPglc_DH_bac"/>
    <property type="match status" value="1"/>
</dbReference>
<gene>
    <name evidence="12" type="ORF">E4665_07595</name>
</gene>
<evidence type="ECO:0000313" key="12">
    <source>
        <dbReference type="EMBL" id="TGA98711.1"/>
    </source>
</evidence>
<evidence type="ECO:0000256" key="9">
    <source>
        <dbReference type="PIRSR" id="PIRSR500134-2"/>
    </source>
</evidence>
<feature type="binding site" evidence="9">
    <location>
        <position position="204"/>
    </location>
    <ligand>
        <name>substrate</name>
    </ligand>
</feature>
<keyword evidence="4 7" id="KW-0560">Oxidoreductase</keyword>
<sequence length="427" mass="47158">MKILIVGTGYVGTTTALVFCEKGHQVTGLDVDEEKIKKLQSGELHFFEPGLGELLKKHLREGNLSFTQDESKAIEENDVIFICVGTPQDKDGSADLRYVQKVAERIGENLNTYKVIVDKSTVPVGTADKVARWILEHRKNAIPFDVVSNPEFLREGSALQDALNPDRIVIGYSSEKALHSMRELYKDFACPFVETTPKTAEMIKYAANSFLALKISYINELARLCDLLGIKIDDLSKGIGLDHRIGEAFLKAGVGYGGSCFPKDVSALLKTAETNHQTLSILEAAVKVNQTQPKYFVEKLQAALGSLENKVIAVLGLAFKSNTDDIRESPSFKIIDHLVQAGAKIKAHDPTVKMGSSPSFKQVSTVEECVSDTDAIILCTDWEQYKNIDWMSVRKSVRFPFIVDGKNMLNANEVKHAGYGYYALGKS</sequence>
<dbReference type="Pfam" id="PF03721">
    <property type="entry name" value="UDPG_MGDP_dh_N"/>
    <property type="match status" value="1"/>
</dbReference>
<feature type="binding site" evidence="9">
    <location>
        <begin position="249"/>
        <end position="253"/>
    </location>
    <ligand>
        <name>substrate</name>
    </ligand>
</feature>
<organism evidence="12 13">
    <name type="scientific">Sporolactobacillus shoreae</name>
    <dbReference type="NCBI Taxonomy" id="1465501"/>
    <lineage>
        <taxon>Bacteria</taxon>
        <taxon>Bacillati</taxon>
        <taxon>Bacillota</taxon>
        <taxon>Bacilli</taxon>
        <taxon>Bacillales</taxon>
        <taxon>Sporolactobacillaceae</taxon>
        <taxon>Sporolactobacillus</taxon>
    </lineage>
</organism>
<comment type="caution">
    <text evidence="12">The sequence shown here is derived from an EMBL/GenBank/DDBJ whole genome shotgun (WGS) entry which is preliminary data.</text>
</comment>
<evidence type="ECO:0000256" key="8">
    <source>
        <dbReference type="PIRSR" id="PIRSR500134-1"/>
    </source>
</evidence>
<dbReference type="EMBL" id="SRJD01000006">
    <property type="protein sequence ID" value="TGA98711.1"/>
    <property type="molecule type" value="Genomic_DNA"/>
</dbReference>
<dbReference type="GO" id="GO:0003979">
    <property type="term" value="F:UDP-glucose 6-dehydrogenase activity"/>
    <property type="evidence" value="ECO:0007669"/>
    <property type="project" value="UniProtKB-EC"/>
</dbReference>